<dbReference type="CDD" id="cd05379">
    <property type="entry name" value="CAP_bacterial"/>
    <property type="match status" value="1"/>
</dbReference>
<dbReference type="PANTHER" id="PTHR31157:SF1">
    <property type="entry name" value="SCP DOMAIN-CONTAINING PROTEIN"/>
    <property type="match status" value="1"/>
</dbReference>
<evidence type="ECO:0000256" key="1">
    <source>
        <dbReference type="SAM" id="MobiDB-lite"/>
    </source>
</evidence>
<dbReference type="Pfam" id="PF00188">
    <property type="entry name" value="CAP"/>
    <property type="match status" value="1"/>
</dbReference>
<reference evidence="5" key="1">
    <citation type="submission" date="2016-10" db="EMBL/GenBank/DDBJ databases">
        <authorList>
            <person name="Varghese N."/>
            <person name="Submissions S."/>
        </authorList>
    </citation>
    <scope>NUCLEOTIDE SEQUENCE [LARGE SCALE GENOMIC DNA]</scope>
    <source>
        <strain evidence="5">DSM 21424</strain>
    </source>
</reference>
<evidence type="ECO:0000313" key="4">
    <source>
        <dbReference type="EMBL" id="SDF37479.1"/>
    </source>
</evidence>
<keyword evidence="5" id="KW-1185">Reference proteome</keyword>
<name>A0A1G7KL03_9RHOB</name>
<dbReference type="STRING" id="521013.SAMN04488567_0230"/>
<dbReference type="OrthoDB" id="9811255at2"/>
<dbReference type="RefSeq" id="WP_110559035.1">
    <property type="nucleotide sequence ID" value="NZ_FNAT01000012.1"/>
</dbReference>
<dbReference type="PROSITE" id="PS51257">
    <property type="entry name" value="PROKAR_LIPOPROTEIN"/>
    <property type="match status" value="1"/>
</dbReference>
<organism evidence="4 5">
    <name type="scientific">Limimaricola pyoseonensis</name>
    <dbReference type="NCBI Taxonomy" id="521013"/>
    <lineage>
        <taxon>Bacteria</taxon>
        <taxon>Pseudomonadati</taxon>
        <taxon>Pseudomonadota</taxon>
        <taxon>Alphaproteobacteria</taxon>
        <taxon>Rhodobacterales</taxon>
        <taxon>Paracoccaceae</taxon>
        <taxon>Limimaricola</taxon>
    </lineage>
</organism>
<feature type="signal peptide" evidence="2">
    <location>
        <begin position="1"/>
        <end position="22"/>
    </location>
</feature>
<protein>
    <submittedName>
        <fullName evidence="4">Cysteine-rich secretory protein family protein</fullName>
    </submittedName>
</protein>
<keyword evidence="2" id="KW-0732">Signal</keyword>
<evidence type="ECO:0000259" key="3">
    <source>
        <dbReference type="Pfam" id="PF00188"/>
    </source>
</evidence>
<feature type="domain" description="SCP" evidence="3">
    <location>
        <begin position="62"/>
        <end position="162"/>
    </location>
</feature>
<gene>
    <name evidence="4" type="ORF">SAMN04488567_0230</name>
</gene>
<evidence type="ECO:0000256" key="2">
    <source>
        <dbReference type="SAM" id="SignalP"/>
    </source>
</evidence>
<proteinExistence type="predicted"/>
<evidence type="ECO:0000313" key="5">
    <source>
        <dbReference type="Proteomes" id="UP000198922"/>
    </source>
</evidence>
<accession>A0A1G7KL03</accession>
<feature type="chain" id="PRO_5011523342" evidence="2">
    <location>
        <begin position="23"/>
        <end position="174"/>
    </location>
</feature>
<dbReference type="PANTHER" id="PTHR31157">
    <property type="entry name" value="SCP DOMAIN-CONTAINING PROTEIN"/>
    <property type="match status" value="1"/>
</dbReference>
<dbReference type="Gene3D" id="3.40.33.10">
    <property type="entry name" value="CAP"/>
    <property type="match status" value="1"/>
</dbReference>
<sequence>MRHLTLLALPALQLLTACGGGADAYLPDGTPVDFGPWDPDPIPQLRETPDGPMGYGDFALVLNEVRTDNGTRTLEENAKLNRASRDYADLIGQSGPLSHTGPDGSTPGDRAREAGYDYSFIAENLARGYPSDESVVDAWMNSDGHRENMLDERAEDFGLGRVGANWVLMVGAEK</sequence>
<dbReference type="EMBL" id="FNAT01000012">
    <property type="protein sequence ID" value="SDF37479.1"/>
    <property type="molecule type" value="Genomic_DNA"/>
</dbReference>
<dbReference type="SUPFAM" id="SSF55797">
    <property type="entry name" value="PR-1-like"/>
    <property type="match status" value="1"/>
</dbReference>
<feature type="region of interest" description="Disordered" evidence="1">
    <location>
        <begin position="91"/>
        <end position="112"/>
    </location>
</feature>
<dbReference type="InterPro" id="IPR014044">
    <property type="entry name" value="CAP_dom"/>
</dbReference>
<dbReference type="InterPro" id="IPR035940">
    <property type="entry name" value="CAP_sf"/>
</dbReference>
<dbReference type="Proteomes" id="UP000198922">
    <property type="component" value="Unassembled WGS sequence"/>
</dbReference>
<dbReference type="AlphaFoldDB" id="A0A1G7KL03"/>